<accession>A0A318T4I4</accession>
<dbReference type="AlphaFoldDB" id="A0A318T4I4"/>
<dbReference type="PANTHER" id="PTHR43685:SF2">
    <property type="entry name" value="GLYCOSYLTRANSFERASE 2-LIKE DOMAIN-CONTAINING PROTEIN"/>
    <property type="match status" value="1"/>
</dbReference>
<protein>
    <submittedName>
        <fullName evidence="3">Glycosyl transferase family 2</fullName>
    </submittedName>
</protein>
<sequence>MTDSSPSASAPPPPEDLGKAPSPAPQGTPRVAVLMATYNGASRLQAQLDSFAAQALAPARILVSDDGSVDATKALVEDFGAAHPALGVRLLAGPCRGAAQNFLSLLRQVPEDVDLVALSDQDDVWLPDRLSRAAAALEAAEARLGAAHPVLHCGRSWECNDSLSRRRLSRDQRRPPGFRHALVQNIAGGNTMTLNRAAWQLVAEAAAEAREVVVHDWWIYQIVTGAGGEVLFDRAPLLLYRQHGENVIGANRGPRAKVRRLRHMLSGGFSDWNTVNIRALSASAPRLTPENRALLEALREGRQGSLPRRLAMLRRTGVYRQGLEGRLSLLLTVLLGRL</sequence>
<proteinExistence type="predicted"/>
<dbReference type="OrthoDB" id="9802649at2"/>
<comment type="caution">
    <text evidence="3">The sequence shown here is derived from an EMBL/GenBank/DDBJ whole genome shotgun (WGS) entry which is preliminary data.</text>
</comment>
<organism evidence="3 4">
    <name type="scientific">Pseudoroseicyclus aestuarii</name>
    <dbReference type="NCBI Taxonomy" id="1795041"/>
    <lineage>
        <taxon>Bacteria</taxon>
        <taxon>Pseudomonadati</taxon>
        <taxon>Pseudomonadota</taxon>
        <taxon>Alphaproteobacteria</taxon>
        <taxon>Rhodobacterales</taxon>
        <taxon>Paracoccaceae</taxon>
        <taxon>Pseudoroseicyclus</taxon>
    </lineage>
</organism>
<feature type="region of interest" description="Disordered" evidence="1">
    <location>
        <begin position="1"/>
        <end position="28"/>
    </location>
</feature>
<name>A0A318T4I4_9RHOB</name>
<evidence type="ECO:0000259" key="2">
    <source>
        <dbReference type="Pfam" id="PF00535"/>
    </source>
</evidence>
<dbReference type="PANTHER" id="PTHR43685">
    <property type="entry name" value="GLYCOSYLTRANSFERASE"/>
    <property type="match status" value="1"/>
</dbReference>
<keyword evidence="4" id="KW-1185">Reference proteome</keyword>
<dbReference type="Proteomes" id="UP000248311">
    <property type="component" value="Unassembled WGS sequence"/>
</dbReference>
<dbReference type="GO" id="GO:0016740">
    <property type="term" value="F:transferase activity"/>
    <property type="evidence" value="ECO:0007669"/>
    <property type="project" value="UniProtKB-KW"/>
</dbReference>
<feature type="domain" description="Glycosyltransferase 2-like" evidence="2">
    <location>
        <begin position="33"/>
        <end position="178"/>
    </location>
</feature>
<dbReference type="InterPro" id="IPR001173">
    <property type="entry name" value="Glyco_trans_2-like"/>
</dbReference>
<evidence type="ECO:0000313" key="3">
    <source>
        <dbReference type="EMBL" id="PYE82181.1"/>
    </source>
</evidence>
<reference evidence="3 4" key="1">
    <citation type="submission" date="2018-06" db="EMBL/GenBank/DDBJ databases">
        <title>Genomic Encyclopedia of Type Strains, Phase III (KMG-III): the genomes of soil and plant-associated and newly described type strains.</title>
        <authorList>
            <person name="Whitman W."/>
        </authorList>
    </citation>
    <scope>NUCLEOTIDE SEQUENCE [LARGE SCALE GENOMIC DNA]</scope>
    <source>
        <strain evidence="3 4">CECT 9025</strain>
    </source>
</reference>
<dbReference type="EMBL" id="QJTE01000005">
    <property type="protein sequence ID" value="PYE82181.1"/>
    <property type="molecule type" value="Genomic_DNA"/>
</dbReference>
<dbReference type="InterPro" id="IPR050834">
    <property type="entry name" value="Glycosyltransf_2"/>
</dbReference>
<keyword evidence="3" id="KW-0808">Transferase</keyword>
<evidence type="ECO:0000313" key="4">
    <source>
        <dbReference type="Proteomes" id="UP000248311"/>
    </source>
</evidence>
<evidence type="ECO:0000256" key="1">
    <source>
        <dbReference type="SAM" id="MobiDB-lite"/>
    </source>
</evidence>
<dbReference type="SUPFAM" id="SSF53448">
    <property type="entry name" value="Nucleotide-diphospho-sugar transferases"/>
    <property type="match status" value="1"/>
</dbReference>
<gene>
    <name evidence="3" type="ORF">DFP88_10521</name>
</gene>
<dbReference type="RefSeq" id="WP_110815279.1">
    <property type="nucleotide sequence ID" value="NZ_QJTE01000005.1"/>
</dbReference>
<dbReference type="Gene3D" id="3.90.550.10">
    <property type="entry name" value="Spore Coat Polysaccharide Biosynthesis Protein SpsA, Chain A"/>
    <property type="match status" value="1"/>
</dbReference>
<dbReference type="Pfam" id="PF00535">
    <property type="entry name" value="Glycos_transf_2"/>
    <property type="match status" value="1"/>
</dbReference>
<dbReference type="InterPro" id="IPR029044">
    <property type="entry name" value="Nucleotide-diphossugar_trans"/>
</dbReference>